<dbReference type="STRING" id="163359.A9R16_06140"/>
<comment type="caution">
    <text evidence="9">The sequence shown here is derived from an EMBL/GenBank/DDBJ whole genome shotgun (WGS) entry which is preliminary data.</text>
</comment>
<dbReference type="GO" id="GO:0046654">
    <property type="term" value="P:tetrahydrofolate biosynthetic process"/>
    <property type="evidence" value="ECO:0007669"/>
    <property type="project" value="UniProtKB-UniRule"/>
</dbReference>
<dbReference type="SMART" id="SM00905">
    <property type="entry name" value="FolB"/>
    <property type="match status" value="1"/>
</dbReference>
<evidence type="ECO:0000256" key="8">
    <source>
        <dbReference type="RuleBase" id="RU362079"/>
    </source>
</evidence>
<evidence type="ECO:0000256" key="4">
    <source>
        <dbReference type="ARBA" id="ARBA00005708"/>
    </source>
</evidence>
<accession>A0A1C2G4W5</accession>
<organism evidence="9 10">
    <name type="scientific">Acidiferrobacter thiooxydans</name>
    <dbReference type="NCBI Taxonomy" id="163359"/>
    <lineage>
        <taxon>Bacteria</taxon>
        <taxon>Pseudomonadati</taxon>
        <taxon>Pseudomonadota</taxon>
        <taxon>Gammaproteobacteria</taxon>
        <taxon>Acidiferrobacterales</taxon>
        <taxon>Acidiferrobacteraceae</taxon>
        <taxon>Acidiferrobacter</taxon>
    </lineage>
</organism>
<comment type="catalytic activity">
    <reaction evidence="2 8">
        <text>7,8-dihydroneopterin = 6-hydroxymethyl-7,8-dihydropterin + glycolaldehyde</text>
        <dbReference type="Rhea" id="RHEA:10540"/>
        <dbReference type="ChEBI" id="CHEBI:17001"/>
        <dbReference type="ChEBI" id="CHEBI:17071"/>
        <dbReference type="ChEBI" id="CHEBI:44841"/>
        <dbReference type="EC" id="4.1.2.25"/>
    </reaction>
</comment>
<keyword evidence="10" id="KW-1185">Reference proteome</keyword>
<dbReference type="UniPathway" id="UPA00077">
    <property type="reaction ID" value="UER00154"/>
</dbReference>
<reference evidence="9 10" key="1">
    <citation type="submission" date="2018-02" db="EMBL/GenBank/DDBJ databases">
        <title>Insights into the biology of acidophilic members of the Acidiferrobacteraceae family derived from comparative genomic analyses.</title>
        <authorList>
            <person name="Issotta F."/>
            <person name="Thyssen C."/>
            <person name="Mena C."/>
            <person name="Moya A."/>
            <person name="Bellenberg S."/>
            <person name="Sproer C."/>
            <person name="Covarrubias P.C."/>
            <person name="Sand W."/>
            <person name="Quatrini R."/>
            <person name="Vera M."/>
        </authorList>
    </citation>
    <scope>NUCLEOTIDE SEQUENCE [LARGE SCALE GENOMIC DNA]</scope>
    <source>
        <strain evidence="10">m-1</strain>
    </source>
</reference>
<evidence type="ECO:0000256" key="6">
    <source>
        <dbReference type="ARBA" id="ARBA00023235"/>
    </source>
</evidence>
<dbReference type="FunFam" id="3.30.1130.10:FF:000002">
    <property type="entry name" value="7,8-dihydroneopterin aldolase"/>
    <property type="match status" value="1"/>
</dbReference>
<dbReference type="Gene3D" id="3.30.1130.10">
    <property type="match status" value="1"/>
</dbReference>
<dbReference type="GO" id="GO:0004150">
    <property type="term" value="F:dihydroneopterin aldolase activity"/>
    <property type="evidence" value="ECO:0007669"/>
    <property type="project" value="UniProtKB-UniRule"/>
</dbReference>
<dbReference type="SUPFAM" id="SSF55620">
    <property type="entry name" value="Tetrahydrobiopterin biosynthesis enzymes-like"/>
    <property type="match status" value="1"/>
</dbReference>
<protein>
    <recommendedName>
        <fullName evidence="8">7,8-dihydroneopterin aldolase</fullName>
        <ecNumber evidence="8">4.1.2.25</ecNumber>
    </recommendedName>
</protein>
<dbReference type="RefSeq" id="WP_065968674.1">
    <property type="nucleotide sequence ID" value="NZ_CP080624.1"/>
</dbReference>
<comment type="similarity">
    <text evidence="4 8">Belongs to the DHNA family.</text>
</comment>
<gene>
    <name evidence="9" type="primary">folB</name>
    <name evidence="9" type="ORF">C4900_14125</name>
</gene>
<dbReference type="CDD" id="cd00534">
    <property type="entry name" value="DHNA_DHNTPE"/>
    <property type="match status" value="1"/>
</dbReference>
<dbReference type="AlphaFoldDB" id="A0A1C2G4W5"/>
<comment type="function">
    <text evidence="8">Catalyzes the conversion of 7,8-dihydroneopterin to 6-hydroxymethyl-7,8-dihydropterin.</text>
</comment>
<dbReference type="PANTHER" id="PTHR42844">
    <property type="entry name" value="DIHYDRONEOPTERIN ALDOLASE 1-RELATED"/>
    <property type="match status" value="1"/>
</dbReference>
<dbReference type="GO" id="GO:0005737">
    <property type="term" value="C:cytoplasm"/>
    <property type="evidence" value="ECO:0007669"/>
    <property type="project" value="TreeGrafter"/>
</dbReference>
<comment type="pathway">
    <text evidence="3 8">Cofactor biosynthesis; tetrahydrofolate biosynthesis; 2-amino-4-hydroxy-6-hydroxymethyl-7,8-dihydropteridine diphosphate from 7,8-dihydroneopterin triphosphate: step 3/4.</text>
</comment>
<keyword evidence="6" id="KW-0413">Isomerase</keyword>
<dbReference type="GO" id="GO:0016853">
    <property type="term" value="F:isomerase activity"/>
    <property type="evidence" value="ECO:0007669"/>
    <property type="project" value="UniProtKB-KW"/>
</dbReference>
<dbReference type="OrthoDB" id="9810587at2"/>
<evidence type="ECO:0000256" key="5">
    <source>
        <dbReference type="ARBA" id="ARBA00022909"/>
    </source>
</evidence>
<dbReference type="InterPro" id="IPR006156">
    <property type="entry name" value="Dihydroneopterin_aldolase"/>
</dbReference>
<proteinExistence type="inferred from homology"/>
<evidence type="ECO:0000256" key="2">
    <source>
        <dbReference type="ARBA" id="ARBA00001353"/>
    </source>
</evidence>
<evidence type="ECO:0000256" key="3">
    <source>
        <dbReference type="ARBA" id="ARBA00005013"/>
    </source>
</evidence>
<dbReference type="Pfam" id="PF02152">
    <property type="entry name" value="FolB"/>
    <property type="match status" value="1"/>
</dbReference>
<evidence type="ECO:0000256" key="1">
    <source>
        <dbReference type="ARBA" id="ARBA00000693"/>
    </source>
</evidence>
<evidence type="ECO:0000256" key="7">
    <source>
        <dbReference type="ARBA" id="ARBA00023239"/>
    </source>
</evidence>
<dbReference type="Proteomes" id="UP000253250">
    <property type="component" value="Unassembled WGS sequence"/>
</dbReference>
<sequence length="128" mass="14579">MRDGVPQDSGDVLYLHDLRVDCIIGIWDWERQTRQTIVLDLDMGVDIRAAATSDDLRDTLDYKAVAKRVIAFVEASEFRLVETLAERVAGLILREFPVPWLRLRLDKHGAIRGAGQVGLVIERRRIDP</sequence>
<keyword evidence="5 8" id="KW-0289">Folate biosynthesis</keyword>
<keyword evidence="7 8" id="KW-0456">Lyase</keyword>
<dbReference type="NCBIfam" id="TIGR00525">
    <property type="entry name" value="folB"/>
    <property type="match status" value="1"/>
</dbReference>
<comment type="catalytic activity">
    <reaction evidence="1">
        <text>7,8-dihydroneopterin = 7,8-dihydromonapterin</text>
        <dbReference type="Rhea" id="RHEA:45328"/>
        <dbReference type="ChEBI" id="CHEBI:17001"/>
        <dbReference type="ChEBI" id="CHEBI:71175"/>
        <dbReference type="EC" id="5.1.99.8"/>
    </reaction>
</comment>
<dbReference type="PANTHER" id="PTHR42844:SF1">
    <property type="entry name" value="DIHYDRONEOPTERIN ALDOLASE 1-RELATED"/>
    <property type="match status" value="1"/>
</dbReference>
<dbReference type="InterPro" id="IPR006157">
    <property type="entry name" value="FolB_dom"/>
</dbReference>
<evidence type="ECO:0000313" key="10">
    <source>
        <dbReference type="Proteomes" id="UP000253250"/>
    </source>
</evidence>
<name>A0A1C2G4W5_9GAMM</name>
<evidence type="ECO:0000313" key="9">
    <source>
        <dbReference type="EMBL" id="RCN57254.1"/>
    </source>
</evidence>
<dbReference type="EC" id="4.1.2.25" evidence="8"/>
<dbReference type="EMBL" id="PSYR01000002">
    <property type="protein sequence ID" value="RCN57254.1"/>
    <property type="molecule type" value="Genomic_DNA"/>
</dbReference>
<dbReference type="InterPro" id="IPR043133">
    <property type="entry name" value="GTP-CH-I_C/QueF"/>
</dbReference>
<dbReference type="GO" id="GO:0046656">
    <property type="term" value="P:folic acid biosynthetic process"/>
    <property type="evidence" value="ECO:0007669"/>
    <property type="project" value="UniProtKB-UniRule"/>
</dbReference>
<dbReference type="NCBIfam" id="TIGR00526">
    <property type="entry name" value="folB_dom"/>
    <property type="match status" value="1"/>
</dbReference>